<dbReference type="InterPro" id="IPR040256">
    <property type="entry name" value="At4g02000-like"/>
</dbReference>
<accession>A0ABQ8HKH7</accession>
<gene>
    <name evidence="1" type="ORF">JRO89_XS09G0033700</name>
</gene>
<dbReference type="Proteomes" id="UP000827721">
    <property type="component" value="Unassembled WGS sequence"/>
</dbReference>
<protein>
    <submittedName>
        <fullName evidence="1">Uncharacterized protein</fullName>
    </submittedName>
</protein>
<dbReference type="PANTHER" id="PTHR31286:SF99">
    <property type="entry name" value="DUF4283 DOMAIN-CONTAINING PROTEIN"/>
    <property type="match status" value="1"/>
</dbReference>
<comment type="caution">
    <text evidence="1">The sequence shown here is derived from an EMBL/GenBank/DDBJ whole genome shotgun (WGS) entry which is preliminary data.</text>
</comment>
<name>A0ABQ8HKH7_9ROSI</name>
<reference evidence="1 2" key="1">
    <citation type="submission" date="2021-02" db="EMBL/GenBank/DDBJ databases">
        <title>Plant Genome Project.</title>
        <authorList>
            <person name="Zhang R.-G."/>
        </authorList>
    </citation>
    <scope>NUCLEOTIDE SEQUENCE [LARGE SCALE GENOMIC DNA]</scope>
    <source>
        <tissue evidence="1">Leaves</tissue>
    </source>
</reference>
<sequence>MPRLLQKIVVVLLLSSHPRPPHPPFEHLATETGIKQRPIVSKPISSKPVGGKGSRFDVLSEQMVEESDAIMEGKFLKGKDHLTTSGEPEFHYKRACSDFWLRLSGLPIEWVDAGFLWKLGGILGKTCRVDQITEAQSRGRYARLCIEIDISKHLRSYMKVDGKIIRIEYENLNISADQEVIQGLDIRAPYRSLCSL</sequence>
<keyword evidence="2" id="KW-1185">Reference proteome</keyword>
<evidence type="ECO:0000313" key="2">
    <source>
        <dbReference type="Proteomes" id="UP000827721"/>
    </source>
</evidence>
<evidence type="ECO:0000313" key="1">
    <source>
        <dbReference type="EMBL" id="KAH7564826.1"/>
    </source>
</evidence>
<dbReference type="EMBL" id="JAFEMO010000009">
    <property type="protein sequence ID" value="KAH7564826.1"/>
    <property type="molecule type" value="Genomic_DNA"/>
</dbReference>
<dbReference type="PANTHER" id="PTHR31286">
    <property type="entry name" value="GLYCINE-RICH CELL WALL STRUCTURAL PROTEIN 1.8-LIKE"/>
    <property type="match status" value="1"/>
</dbReference>
<proteinExistence type="predicted"/>
<organism evidence="1 2">
    <name type="scientific">Xanthoceras sorbifolium</name>
    <dbReference type="NCBI Taxonomy" id="99658"/>
    <lineage>
        <taxon>Eukaryota</taxon>
        <taxon>Viridiplantae</taxon>
        <taxon>Streptophyta</taxon>
        <taxon>Embryophyta</taxon>
        <taxon>Tracheophyta</taxon>
        <taxon>Spermatophyta</taxon>
        <taxon>Magnoliopsida</taxon>
        <taxon>eudicotyledons</taxon>
        <taxon>Gunneridae</taxon>
        <taxon>Pentapetalae</taxon>
        <taxon>rosids</taxon>
        <taxon>malvids</taxon>
        <taxon>Sapindales</taxon>
        <taxon>Sapindaceae</taxon>
        <taxon>Xanthoceroideae</taxon>
        <taxon>Xanthoceras</taxon>
    </lineage>
</organism>